<evidence type="ECO:0000313" key="2">
    <source>
        <dbReference type="Proteomes" id="UP001066276"/>
    </source>
</evidence>
<sequence>MSSSYECLPLPLEGDASLWLPTQLNVRRKNDCTTRARVFKDKQHARVPPASARRGRVVMVAAQCWQKERLTSSLTLALRNGSPRERGPL</sequence>
<comment type="caution">
    <text evidence="1">The sequence shown here is derived from an EMBL/GenBank/DDBJ whole genome shotgun (WGS) entry which is preliminary data.</text>
</comment>
<dbReference type="Proteomes" id="UP001066276">
    <property type="component" value="Chromosome 7"/>
</dbReference>
<dbReference type="AlphaFoldDB" id="A0AAV7PYI4"/>
<proteinExistence type="predicted"/>
<name>A0AAV7PYI4_PLEWA</name>
<dbReference type="EMBL" id="JANPWB010000011">
    <property type="protein sequence ID" value="KAJ1132040.1"/>
    <property type="molecule type" value="Genomic_DNA"/>
</dbReference>
<accession>A0AAV7PYI4</accession>
<keyword evidence="2" id="KW-1185">Reference proteome</keyword>
<protein>
    <submittedName>
        <fullName evidence="1">Uncharacterized protein</fullName>
    </submittedName>
</protein>
<reference evidence="1" key="1">
    <citation type="journal article" date="2022" name="bioRxiv">
        <title>Sequencing and chromosome-scale assembly of the giantPleurodeles waltlgenome.</title>
        <authorList>
            <person name="Brown T."/>
            <person name="Elewa A."/>
            <person name="Iarovenko S."/>
            <person name="Subramanian E."/>
            <person name="Araus A.J."/>
            <person name="Petzold A."/>
            <person name="Susuki M."/>
            <person name="Suzuki K.-i.T."/>
            <person name="Hayashi T."/>
            <person name="Toyoda A."/>
            <person name="Oliveira C."/>
            <person name="Osipova E."/>
            <person name="Leigh N.D."/>
            <person name="Simon A."/>
            <person name="Yun M.H."/>
        </authorList>
    </citation>
    <scope>NUCLEOTIDE SEQUENCE</scope>
    <source>
        <strain evidence="1">20211129_DDA</strain>
        <tissue evidence="1">Liver</tissue>
    </source>
</reference>
<gene>
    <name evidence="1" type="ORF">NDU88_010370</name>
</gene>
<evidence type="ECO:0000313" key="1">
    <source>
        <dbReference type="EMBL" id="KAJ1132040.1"/>
    </source>
</evidence>
<organism evidence="1 2">
    <name type="scientific">Pleurodeles waltl</name>
    <name type="common">Iberian ribbed newt</name>
    <dbReference type="NCBI Taxonomy" id="8319"/>
    <lineage>
        <taxon>Eukaryota</taxon>
        <taxon>Metazoa</taxon>
        <taxon>Chordata</taxon>
        <taxon>Craniata</taxon>
        <taxon>Vertebrata</taxon>
        <taxon>Euteleostomi</taxon>
        <taxon>Amphibia</taxon>
        <taxon>Batrachia</taxon>
        <taxon>Caudata</taxon>
        <taxon>Salamandroidea</taxon>
        <taxon>Salamandridae</taxon>
        <taxon>Pleurodelinae</taxon>
        <taxon>Pleurodeles</taxon>
    </lineage>
</organism>